<feature type="region of interest" description="Disordered" evidence="1">
    <location>
        <begin position="177"/>
        <end position="244"/>
    </location>
</feature>
<proteinExistence type="predicted"/>
<evidence type="ECO:0000313" key="3">
    <source>
        <dbReference type="Proteomes" id="UP000567179"/>
    </source>
</evidence>
<comment type="caution">
    <text evidence="2">The sequence shown here is derived from an EMBL/GenBank/DDBJ whole genome shotgun (WGS) entry which is preliminary data.</text>
</comment>
<feature type="region of interest" description="Disordered" evidence="1">
    <location>
        <begin position="16"/>
        <end position="48"/>
    </location>
</feature>
<feature type="compositionally biased region" description="Low complexity" evidence="1">
    <location>
        <begin position="31"/>
        <end position="47"/>
    </location>
</feature>
<name>A0A8H5EWJ5_9AGAR</name>
<accession>A0A8H5EWJ5</accession>
<feature type="region of interest" description="Disordered" evidence="1">
    <location>
        <begin position="83"/>
        <end position="107"/>
    </location>
</feature>
<gene>
    <name evidence="2" type="ORF">D9619_007556</name>
</gene>
<organism evidence="2 3">
    <name type="scientific">Psilocybe cf. subviscida</name>
    <dbReference type="NCBI Taxonomy" id="2480587"/>
    <lineage>
        <taxon>Eukaryota</taxon>
        <taxon>Fungi</taxon>
        <taxon>Dikarya</taxon>
        <taxon>Basidiomycota</taxon>
        <taxon>Agaricomycotina</taxon>
        <taxon>Agaricomycetes</taxon>
        <taxon>Agaricomycetidae</taxon>
        <taxon>Agaricales</taxon>
        <taxon>Agaricineae</taxon>
        <taxon>Strophariaceae</taxon>
        <taxon>Psilocybe</taxon>
    </lineage>
</organism>
<dbReference type="EMBL" id="JAACJJ010000043">
    <property type="protein sequence ID" value="KAF5314981.1"/>
    <property type="molecule type" value="Genomic_DNA"/>
</dbReference>
<protein>
    <submittedName>
        <fullName evidence="2">Uncharacterized protein</fullName>
    </submittedName>
</protein>
<sequence length="293" mass="32736">MAPRYIETPYDFTDKHRYTAEGSSRTIRTNAPGSIASHPSSSSATPSLKTYHTEYDLPNSSLKHLRDAYMSLPSLDYEYKARPKPKPATKHKAINGHVDGGQRTRSGTRLTNANARSVNNYPPTIVALVAPSGTTRRNRENMAPSSTSAEHPAPDYEYAARHHRVHAPPAYKTVKFEKGPAQSSFPPTGSELDTYDLYDRKPGASWYHPAPSTPTPTSRERNELSSKESASWYRPRSEEVTTDRPVLRKSKARINRASVLRTSLVPATPTQERSVKTWYAGVRRKLFRKGAKA</sequence>
<feature type="compositionally biased region" description="Basic residues" evidence="1">
    <location>
        <begin position="83"/>
        <end position="94"/>
    </location>
</feature>
<evidence type="ECO:0000256" key="1">
    <source>
        <dbReference type="SAM" id="MobiDB-lite"/>
    </source>
</evidence>
<keyword evidence="3" id="KW-1185">Reference proteome</keyword>
<reference evidence="2 3" key="1">
    <citation type="journal article" date="2020" name="ISME J.">
        <title>Uncovering the hidden diversity of litter-decomposition mechanisms in mushroom-forming fungi.</title>
        <authorList>
            <person name="Floudas D."/>
            <person name="Bentzer J."/>
            <person name="Ahren D."/>
            <person name="Johansson T."/>
            <person name="Persson P."/>
            <person name="Tunlid A."/>
        </authorList>
    </citation>
    <scope>NUCLEOTIDE SEQUENCE [LARGE SCALE GENOMIC DNA]</scope>
    <source>
        <strain evidence="2 3">CBS 101986</strain>
    </source>
</reference>
<dbReference type="Proteomes" id="UP000567179">
    <property type="component" value="Unassembled WGS sequence"/>
</dbReference>
<feature type="compositionally biased region" description="Basic and acidic residues" evidence="1">
    <location>
        <begin position="235"/>
        <end position="244"/>
    </location>
</feature>
<evidence type="ECO:0000313" key="2">
    <source>
        <dbReference type="EMBL" id="KAF5314981.1"/>
    </source>
</evidence>
<dbReference type="AlphaFoldDB" id="A0A8H5EWJ5"/>